<dbReference type="SUPFAM" id="SSF140111">
    <property type="entry name" value="Endosomal sorting complex assembly domain"/>
    <property type="match status" value="1"/>
</dbReference>
<dbReference type="InterPro" id="IPR009851">
    <property type="entry name" value="Mod_r"/>
</dbReference>
<name>A0A9W9R5R6_PENBR</name>
<dbReference type="GO" id="GO:0006612">
    <property type="term" value="P:protein targeting to membrane"/>
    <property type="evidence" value="ECO:0007669"/>
    <property type="project" value="TreeGrafter"/>
</dbReference>
<feature type="compositionally biased region" description="Pro residues" evidence="7">
    <location>
        <begin position="1"/>
        <end position="16"/>
    </location>
</feature>
<comment type="similarity">
    <text evidence="2">Belongs to the VPS37 family.</text>
</comment>
<keyword evidence="5 6" id="KW-0653">Protein transport</keyword>
<dbReference type="PROSITE" id="PS51314">
    <property type="entry name" value="VPS37_C"/>
    <property type="match status" value="1"/>
</dbReference>
<evidence type="ECO:0000256" key="1">
    <source>
        <dbReference type="ARBA" id="ARBA00004177"/>
    </source>
</evidence>
<organism evidence="9 10">
    <name type="scientific">Penicillium brevicompactum</name>
    <dbReference type="NCBI Taxonomy" id="5074"/>
    <lineage>
        <taxon>Eukaryota</taxon>
        <taxon>Fungi</taxon>
        <taxon>Dikarya</taxon>
        <taxon>Ascomycota</taxon>
        <taxon>Pezizomycotina</taxon>
        <taxon>Eurotiomycetes</taxon>
        <taxon>Eurotiomycetidae</taxon>
        <taxon>Eurotiales</taxon>
        <taxon>Aspergillaceae</taxon>
        <taxon>Penicillium</taxon>
    </lineage>
</organism>
<evidence type="ECO:0000256" key="5">
    <source>
        <dbReference type="ARBA" id="ARBA00022927"/>
    </source>
</evidence>
<gene>
    <name evidence="9" type="ORF">N7452_001703</name>
</gene>
<protein>
    <recommendedName>
        <fullName evidence="8">VPS37 C-terminal domain-containing protein</fullName>
    </recommendedName>
</protein>
<keyword evidence="4" id="KW-0967">Endosome</keyword>
<dbReference type="AlphaFoldDB" id="A0A9W9R5R6"/>
<evidence type="ECO:0000256" key="2">
    <source>
        <dbReference type="ARBA" id="ARBA00007617"/>
    </source>
</evidence>
<dbReference type="GO" id="GO:0006623">
    <property type="term" value="P:protein targeting to vacuole"/>
    <property type="evidence" value="ECO:0007669"/>
    <property type="project" value="TreeGrafter"/>
</dbReference>
<dbReference type="Proteomes" id="UP001147695">
    <property type="component" value="Unassembled WGS sequence"/>
</dbReference>
<evidence type="ECO:0000256" key="3">
    <source>
        <dbReference type="ARBA" id="ARBA00022448"/>
    </source>
</evidence>
<evidence type="ECO:0000259" key="8">
    <source>
        <dbReference type="PROSITE" id="PS51314"/>
    </source>
</evidence>
<comment type="caution">
    <text evidence="9">The sequence shown here is derived from an EMBL/GenBank/DDBJ whole genome shotgun (WGS) entry which is preliminary data.</text>
</comment>
<feature type="domain" description="VPS37 C-terminal" evidence="8">
    <location>
        <begin position="134"/>
        <end position="225"/>
    </location>
</feature>
<evidence type="ECO:0000313" key="9">
    <source>
        <dbReference type="EMBL" id="KAJ5352729.1"/>
    </source>
</evidence>
<reference evidence="9" key="2">
    <citation type="journal article" date="2023" name="IMA Fungus">
        <title>Comparative genomic study of the Penicillium genus elucidates a diverse pangenome and 15 lateral gene transfer events.</title>
        <authorList>
            <person name="Petersen C."/>
            <person name="Sorensen T."/>
            <person name="Nielsen M.R."/>
            <person name="Sondergaard T.E."/>
            <person name="Sorensen J.L."/>
            <person name="Fitzpatrick D.A."/>
            <person name="Frisvad J.C."/>
            <person name="Nielsen K.L."/>
        </authorList>
    </citation>
    <scope>NUCLEOTIDE SEQUENCE</scope>
    <source>
        <strain evidence="9">IBT 35673</strain>
    </source>
</reference>
<feature type="compositionally biased region" description="Polar residues" evidence="7">
    <location>
        <begin position="17"/>
        <end position="44"/>
    </location>
</feature>
<evidence type="ECO:0000256" key="7">
    <source>
        <dbReference type="SAM" id="MobiDB-lite"/>
    </source>
</evidence>
<dbReference type="InterPro" id="IPR037202">
    <property type="entry name" value="ESCRT_assembly_dom"/>
</dbReference>
<feature type="region of interest" description="Disordered" evidence="7">
    <location>
        <begin position="1"/>
        <end position="53"/>
    </location>
</feature>
<reference evidence="9" key="1">
    <citation type="submission" date="2022-12" db="EMBL/GenBank/DDBJ databases">
        <authorList>
            <person name="Petersen C."/>
        </authorList>
    </citation>
    <scope>NUCLEOTIDE SEQUENCE</scope>
    <source>
        <strain evidence="9">IBT 35673</strain>
    </source>
</reference>
<dbReference type="EMBL" id="JAPZBQ010000001">
    <property type="protein sequence ID" value="KAJ5352729.1"/>
    <property type="molecule type" value="Genomic_DNA"/>
</dbReference>
<dbReference type="GO" id="GO:0000813">
    <property type="term" value="C:ESCRT I complex"/>
    <property type="evidence" value="ECO:0007669"/>
    <property type="project" value="UniProtKB-ARBA"/>
</dbReference>
<keyword evidence="3 6" id="KW-0813">Transport</keyword>
<sequence length="225" mass="25122">MNPVNPDTPPPPPPKPSSQTSRIGTPQNMAEPNQTPGSQVQQPYVPNPPAIEEGWLPDIVKDKSTVDLQTILKDPALISALSNQHPSHTVRQQHIESLIHSNKDIAARVLDTQAHLTELRASTETMLMTHQSLEVSWRKKQAEMDAALAPWSPKALYQRYSAAITEQEAVCQAVEESFLDEDHHGRATEKEIADWVRRVRGEASKLAARKEAKARWDEGRVGGWR</sequence>
<dbReference type="GO" id="GO:0043162">
    <property type="term" value="P:ubiquitin-dependent protein catabolic process via the multivesicular body sorting pathway"/>
    <property type="evidence" value="ECO:0007669"/>
    <property type="project" value="UniProtKB-ARBA"/>
</dbReference>
<evidence type="ECO:0000256" key="6">
    <source>
        <dbReference type="PROSITE-ProRule" id="PRU00646"/>
    </source>
</evidence>
<evidence type="ECO:0000256" key="4">
    <source>
        <dbReference type="ARBA" id="ARBA00022753"/>
    </source>
</evidence>
<dbReference type="PANTHER" id="PTHR13678:SF2">
    <property type="entry name" value="VACUOLAR PROTEIN SORTING-ASSOCIATED PROTEIN 37A"/>
    <property type="match status" value="1"/>
</dbReference>
<accession>A0A9W9R5R6</accession>
<proteinExistence type="inferred from homology"/>
<dbReference type="Pfam" id="PF07200">
    <property type="entry name" value="Mod_r"/>
    <property type="match status" value="1"/>
</dbReference>
<dbReference type="PANTHER" id="PTHR13678">
    <property type="entry name" value="VACUOLAR PROTEIN SORTING-ASSOCIATED PROTEIN 37"/>
    <property type="match status" value="1"/>
</dbReference>
<comment type="subcellular location">
    <subcellularLocation>
        <location evidence="1">Endosome</location>
    </subcellularLocation>
</comment>
<evidence type="ECO:0000313" key="10">
    <source>
        <dbReference type="Proteomes" id="UP001147695"/>
    </source>
</evidence>